<dbReference type="InterPro" id="IPR029016">
    <property type="entry name" value="GAF-like_dom_sf"/>
</dbReference>
<evidence type="ECO:0000256" key="1">
    <source>
        <dbReference type="ARBA" id="ARBA00022491"/>
    </source>
</evidence>
<keyword evidence="3 5" id="KW-0346">Stress response</keyword>
<name>A0A2H5XBH4_9BACT</name>
<dbReference type="AlphaFoldDB" id="A0A2H5XBH4"/>
<evidence type="ECO:0000256" key="5">
    <source>
        <dbReference type="HAMAP-Rule" id="MF_00081"/>
    </source>
</evidence>
<dbReference type="InterPro" id="IPR036388">
    <property type="entry name" value="WH-like_DNA-bd_sf"/>
</dbReference>
<accession>A0A2H5XBH4</accession>
<dbReference type="NCBIfam" id="TIGR00331">
    <property type="entry name" value="hrcA"/>
    <property type="match status" value="1"/>
</dbReference>
<evidence type="ECO:0000256" key="4">
    <source>
        <dbReference type="ARBA" id="ARBA00023163"/>
    </source>
</evidence>
<proteinExistence type="inferred from homology"/>
<keyword evidence="4 5" id="KW-0804">Transcription</keyword>
<comment type="function">
    <text evidence="5">Negative regulator of class I heat shock genes (grpE-dnaK-dnaJ and groELS operons). Prevents heat-shock induction of these operons.</text>
</comment>
<dbReference type="Proteomes" id="UP000236173">
    <property type="component" value="Unassembled WGS sequence"/>
</dbReference>
<dbReference type="Gene3D" id="3.30.450.40">
    <property type="match status" value="1"/>
</dbReference>
<dbReference type="PANTHER" id="PTHR34824:SF1">
    <property type="entry name" value="HEAT-INDUCIBLE TRANSCRIPTION REPRESSOR HRCA"/>
    <property type="match status" value="1"/>
</dbReference>
<comment type="similarity">
    <text evidence="5">Belongs to the HrcA family.</text>
</comment>
<evidence type="ECO:0000313" key="8">
    <source>
        <dbReference type="Proteomes" id="UP000236173"/>
    </source>
</evidence>
<evidence type="ECO:0000256" key="3">
    <source>
        <dbReference type="ARBA" id="ARBA00023016"/>
    </source>
</evidence>
<dbReference type="InterPro" id="IPR002571">
    <property type="entry name" value="HrcA"/>
</dbReference>
<dbReference type="Gene3D" id="1.10.10.10">
    <property type="entry name" value="Winged helix-like DNA-binding domain superfamily/Winged helix DNA-binding domain"/>
    <property type="match status" value="1"/>
</dbReference>
<dbReference type="EMBL" id="BEHT01000012">
    <property type="protein sequence ID" value="GBC98533.1"/>
    <property type="molecule type" value="Genomic_DNA"/>
</dbReference>
<dbReference type="GO" id="GO:0045892">
    <property type="term" value="P:negative regulation of DNA-templated transcription"/>
    <property type="evidence" value="ECO:0007669"/>
    <property type="project" value="UniProtKB-UniRule"/>
</dbReference>
<dbReference type="GO" id="GO:0003677">
    <property type="term" value="F:DNA binding"/>
    <property type="evidence" value="ECO:0007669"/>
    <property type="project" value="InterPro"/>
</dbReference>
<dbReference type="SUPFAM" id="SSF55781">
    <property type="entry name" value="GAF domain-like"/>
    <property type="match status" value="1"/>
</dbReference>
<dbReference type="SUPFAM" id="SSF46785">
    <property type="entry name" value="Winged helix' DNA-binding domain"/>
    <property type="match status" value="1"/>
</dbReference>
<dbReference type="HAMAP" id="MF_00081">
    <property type="entry name" value="HrcA"/>
    <property type="match status" value="1"/>
</dbReference>
<gene>
    <name evidence="5 7" type="primary">hrcA</name>
    <name evidence="7" type="ORF">HRbin17_01046</name>
</gene>
<evidence type="ECO:0000259" key="6">
    <source>
        <dbReference type="Pfam" id="PF01628"/>
    </source>
</evidence>
<keyword evidence="2 5" id="KW-0805">Transcription regulation</keyword>
<dbReference type="PANTHER" id="PTHR34824">
    <property type="entry name" value="HEAT-INDUCIBLE TRANSCRIPTION REPRESSOR HRCA"/>
    <property type="match status" value="1"/>
</dbReference>
<reference evidence="8" key="1">
    <citation type="submission" date="2017-09" db="EMBL/GenBank/DDBJ databases">
        <title>Metaegenomics of thermophilic ammonia-oxidizing enrichment culture.</title>
        <authorList>
            <person name="Kato S."/>
            <person name="Suzuki K."/>
        </authorList>
    </citation>
    <scope>NUCLEOTIDE SEQUENCE [LARGE SCALE GENOMIC DNA]</scope>
</reference>
<protein>
    <recommendedName>
        <fullName evidence="5">Heat-inducible transcription repressor HrcA</fullName>
    </recommendedName>
</protein>
<dbReference type="Pfam" id="PF01628">
    <property type="entry name" value="HrcA"/>
    <property type="match status" value="1"/>
</dbReference>
<organism evidence="7 8">
    <name type="scientific">Candidatus Fervidibacter japonicus</name>
    <dbReference type="NCBI Taxonomy" id="2035412"/>
    <lineage>
        <taxon>Bacteria</taxon>
        <taxon>Candidatus Fervidibacterota</taxon>
        <taxon>Candidatus Fervidibacter</taxon>
    </lineage>
</organism>
<dbReference type="InterPro" id="IPR036390">
    <property type="entry name" value="WH_DNA-bd_sf"/>
</dbReference>
<evidence type="ECO:0000256" key="2">
    <source>
        <dbReference type="ARBA" id="ARBA00023015"/>
    </source>
</evidence>
<sequence length="353" mass="40195">MPVRDDAMLTERRKRILGAVVDMHVRTAQPVGSKPLVMEYRLNISPATVRLEFAALERMGLIFQPHTSSGRVPSDMGYRVFVDEILTTRPVSLHRLRSWEQRFAQRYGEVRDLFGTVCQFLSHSTDYAAWALLPRRDTERVKGVHFSVLPDKRVVVMVLGYRLLHKAVYVPEQTEPDQWQWAANWLTVHLRGLTLQQLVRLSAHHWGSDALRRHPFLLTALNLVKEVTAEAWQAEIWLEGLSRVLREPEFQHLERAQRLIALWESPQKLAAWLEEHIDRATPPSPRARVYIGAEIPFAELADCSLVAAPCFGETVPIGLIGVLGPKRMRYAEVIPIVEGFAQLLSNALTVALS</sequence>
<dbReference type="InterPro" id="IPR021153">
    <property type="entry name" value="HrcA_C"/>
</dbReference>
<comment type="caution">
    <text evidence="7">The sequence shown here is derived from an EMBL/GenBank/DDBJ whole genome shotgun (WGS) entry which is preliminary data.</text>
</comment>
<keyword evidence="1 5" id="KW-0678">Repressor</keyword>
<dbReference type="PIRSF" id="PIRSF005485">
    <property type="entry name" value="HrcA"/>
    <property type="match status" value="1"/>
</dbReference>
<feature type="domain" description="Heat-inducible transcription repressor HrcA C-terminal" evidence="6">
    <location>
        <begin position="112"/>
        <end position="334"/>
    </location>
</feature>
<evidence type="ECO:0000313" key="7">
    <source>
        <dbReference type="EMBL" id="GBC98533.1"/>
    </source>
</evidence>